<sequence>MIRRRITVEEWEKIPLSGNGSLLSFAEVQAIFETWRIQTDSDPEGYFVLSERFLRAKNWSGILPTNDVLLEVVPRGAKNLRAEEKDVLDRNVGLMMQAALSGRLFSFSDAELSDTGDRYEALISSFVDAVSRARGSSLLRRYSTNRATTSKVIGRNVFPAQILESLRRPGYFVSEWVSLDEDIAENRFLSGVLKHVRPHSAGQLRARLDRQLVGLDNVASPADPMREWAKIRFDRVPEVYRRALQLGRAILERRAPGIFAGAQNGTSEIVFTARAFEAFMANVFDDLGRSLGFHTVVQGSYDLGAWSSGKNAFEINPDIELMPISGSSILIDTKWKRLNPHAENYGVKPEDVYQMISYATRLGHNKAILLYPWIGPNRPNRQLLKIRSGNLRLEISIATIDLLEANFRGARAYLTTLIDDLSDTRQALSPQPDFAAM</sequence>
<protein>
    <submittedName>
        <fullName evidence="1">5-methylcytosine-specific restriction enzyme subunit McrC</fullName>
    </submittedName>
</protein>
<comment type="caution">
    <text evidence="1">The sequence shown here is derived from an EMBL/GenBank/DDBJ whole genome shotgun (WGS) entry which is preliminary data.</text>
</comment>
<dbReference type="RefSeq" id="WP_183608258.1">
    <property type="nucleotide sequence ID" value="NZ_JACHAZ010000001.1"/>
</dbReference>
<accession>A0AAE2MM71</accession>
<dbReference type="PANTHER" id="PTHR38733:SF1">
    <property type="entry name" value="TYPE IV METHYL-DIRECTED RESTRICTION ENZYME ECOKMCRBC"/>
    <property type="match status" value="1"/>
</dbReference>
<dbReference type="EMBL" id="JACIGO010000003">
    <property type="protein sequence ID" value="MBB4291439.1"/>
    <property type="molecule type" value="Genomic_DNA"/>
</dbReference>
<proteinExistence type="predicted"/>
<name>A0AAE2MM71_RHILE</name>
<evidence type="ECO:0000313" key="2">
    <source>
        <dbReference type="Proteomes" id="UP000538507"/>
    </source>
</evidence>
<reference evidence="1 2" key="1">
    <citation type="submission" date="2020-08" db="EMBL/GenBank/DDBJ databases">
        <title>Genomic Encyclopedia of Type Strains, Phase IV (KMG-V): Genome sequencing to study the core and pangenomes of soil and plant-associated prokaryotes.</title>
        <authorList>
            <person name="Whitman W."/>
        </authorList>
    </citation>
    <scope>NUCLEOTIDE SEQUENCE [LARGE SCALE GENOMIC DNA]</scope>
    <source>
        <strain evidence="1 2">SEMIA 415</strain>
    </source>
</reference>
<gene>
    <name evidence="1" type="ORF">GGE16_003498</name>
</gene>
<dbReference type="PANTHER" id="PTHR38733">
    <property type="entry name" value="PROTEIN MCRC"/>
    <property type="match status" value="1"/>
</dbReference>
<organism evidence="1 2">
    <name type="scientific">Rhizobium leguminosarum</name>
    <dbReference type="NCBI Taxonomy" id="384"/>
    <lineage>
        <taxon>Bacteria</taxon>
        <taxon>Pseudomonadati</taxon>
        <taxon>Pseudomonadota</taxon>
        <taxon>Alphaproteobacteria</taxon>
        <taxon>Hyphomicrobiales</taxon>
        <taxon>Rhizobiaceae</taxon>
        <taxon>Rhizobium/Agrobacterium group</taxon>
        <taxon>Rhizobium</taxon>
    </lineage>
</organism>
<dbReference type="AlphaFoldDB" id="A0AAE2MM71"/>
<dbReference type="Proteomes" id="UP000538507">
    <property type="component" value="Unassembled WGS sequence"/>
</dbReference>
<evidence type="ECO:0000313" key="1">
    <source>
        <dbReference type="EMBL" id="MBB4291439.1"/>
    </source>
</evidence>
<dbReference type="Pfam" id="PF10117">
    <property type="entry name" value="McrBC"/>
    <property type="match status" value="1"/>
</dbReference>
<dbReference type="InterPro" id="IPR019292">
    <property type="entry name" value="McrC"/>
</dbReference>